<feature type="compositionally biased region" description="Low complexity" evidence="1">
    <location>
        <begin position="1"/>
        <end position="13"/>
    </location>
</feature>
<evidence type="ECO:0000256" key="2">
    <source>
        <dbReference type="SAM" id="Phobius"/>
    </source>
</evidence>
<dbReference type="EMBL" id="SGPK01000285">
    <property type="protein sequence ID" value="THH05124.1"/>
    <property type="molecule type" value="Genomic_DNA"/>
</dbReference>
<organism evidence="3 4">
    <name type="scientific">Phellinidium pouzarii</name>
    <dbReference type="NCBI Taxonomy" id="167371"/>
    <lineage>
        <taxon>Eukaryota</taxon>
        <taxon>Fungi</taxon>
        <taxon>Dikarya</taxon>
        <taxon>Basidiomycota</taxon>
        <taxon>Agaricomycotina</taxon>
        <taxon>Agaricomycetes</taxon>
        <taxon>Hymenochaetales</taxon>
        <taxon>Hymenochaetaceae</taxon>
        <taxon>Phellinidium</taxon>
    </lineage>
</organism>
<accession>A0A4S4L1M3</accession>
<evidence type="ECO:0000313" key="3">
    <source>
        <dbReference type="EMBL" id="THH05124.1"/>
    </source>
</evidence>
<dbReference type="AlphaFoldDB" id="A0A4S4L1M3"/>
<sequence>MTSQQFTNSSSNSVAPVATTLPEQPRYDGIQSSLNTSAAPPDASNAIFEENKYGELSSGENADTVPASAFLPDTKSAGNSNSDVEHPSGSHRFGEGTQDKAEEYRSDQTYPENRFGELGRADTYINDQPHLSDKIKGIAIVFAIILFCTKKLILIFLGTAEQIVGKLTFNKELHDKGISRKNQSPER</sequence>
<feature type="region of interest" description="Disordered" evidence="1">
    <location>
        <begin position="1"/>
        <end position="106"/>
    </location>
</feature>
<reference evidence="3 4" key="1">
    <citation type="submission" date="2019-02" db="EMBL/GenBank/DDBJ databases">
        <title>Genome sequencing of the rare red list fungi Phellinidium pouzarii.</title>
        <authorList>
            <person name="Buettner E."/>
            <person name="Kellner H."/>
        </authorList>
    </citation>
    <scope>NUCLEOTIDE SEQUENCE [LARGE SCALE GENOMIC DNA]</scope>
    <source>
        <strain evidence="3 4">DSM 108285</strain>
    </source>
</reference>
<gene>
    <name evidence="3" type="ORF">EW145_g5024</name>
</gene>
<proteinExistence type="predicted"/>
<keyword evidence="2" id="KW-0812">Transmembrane</keyword>
<comment type="caution">
    <text evidence="3">The sequence shown here is derived from an EMBL/GenBank/DDBJ whole genome shotgun (WGS) entry which is preliminary data.</text>
</comment>
<evidence type="ECO:0000313" key="4">
    <source>
        <dbReference type="Proteomes" id="UP000308199"/>
    </source>
</evidence>
<evidence type="ECO:0000256" key="1">
    <source>
        <dbReference type="SAM" id="MobiDB-lite"/>
    </source>
</evidence>
<keyword evidence="2" id="KW-0472">Membrane</keyword>
<keyword evidence="4" id="KW-1185">Reference proteome</keyword>
<protein>
    <submittedName>
        <fullName evidence="3">Uncharacterized protein</fullName>
    </submittedName>
</protein>
<feature type="compositionally biased region" description="Basic and acidic residues" evidence="1">
    <location>
        <begin position="83"/>
        <end position="106"/>
    </location>
</feature>
<dbReference type="Proteomes" id="UP000308199">
    <property type="component" value="Unassembled WGS sequence"/>
</dbReference>
<keyword evidence="2" id="KW-1133">Transmembrane helix</keyword>
<name>A0A4S4L1M3_9AGAM</name>
<feature type="transmembrane region" description="Helical" evidence="2">
    <location>
        <begin position="138"/>
        <end position="160"/>
    </location>
</feature>
<dbReference type="OrthoDB" id="3267420at2759"/>